<proteinExistence type="inferred from homology"/>
<dbReference type="InterPro" id="IPR003593">
    <property type="entry name" value="AAA+_ATPase"/>
</dbReference>
<protein>
    <submittedName>
        <fullName evidence="10">Energy-coupling factor transporter ATPase</fullName>
    </submittedName>
</protein>
<keyword evidence="8" id="KW-0472">Membrane</keyword>
<dbReference type="GO" id="GO:0016887">
    <property type="term" value="F:ATP hydrolysis activity"/>
    <property type="evidence" value="ECO:0007669"/>
    <property type="project" value="InterPro"/>
</dbReference>
<dbReference type="Gene3D" id="3.40.50.300">
    <property type="entry name" value="P-loop containing nucleotide triphosphate hydrolases"/>
    <property type="match status" value="1"/>
</dbReference>
<comment type="subcellular location">
    <subcellularLocation>
        <location evidence="1">Cell membrane</location>
    </subcellularLocation>
</comment>
<dbReference type="InterPro" id="IPR050095">
    <property type="entry name" value="ECF_ABC_transporter_ATP-bd"/>
</dbReference>
<keyword evidence="3" id="KW-0813">Transport</keyword>
<evidence type="ECO:0000259" key="9">
    <source>
        <dbReference type="PROSITE" id="PS50893"/>
    </source>
</evidence>
<dbReference type="Proteomes" id="UP000318093">
    <property type="component" value="Unassembled WGS sequence"/>
</dbReference>
<name>A0A537J6G8_9BACT</name>
<dbReference type="PANTHER" id="PTHR43553:SF24">
    <property type="entry name" value="ENERGY-COUPLING FACTOR TRANSPORTER ATP-BINDING PROTEIN ECFA1"/>
    <property type="match status" value="1"/>
</dbReference>
<dbReference type="SUPFAM" id="SSF52540">
    <property type="entry name" value="P-loop containing nucleoside triphosphate hydrolases"/>
    <property type="match status" value="1"/>
</dbReference>
<evidence type="ECO:0000313" key="11">
    <source>
        <dbReference type="Proteomes" id="UP000318093"/>
    </source>
</evidence>
<evidence type="ECO:0000256" key="7">
    <source>
        <dbReference type="ARBA" id="ARBA00022967"/>
    </source>
</evidence>
<dbReference type="InterPro" id="IPR030947">
    <property type="entry name" value="EcfA_1"/>
</dbReference>
<dbReference type="CDD" id="cd03225">
    <property type="entry name" value="ABC_cobalt_CbiO_domain1"/>
    <property type="match status" value="1"/>
</dbReference>
<evidence type="ECO:0000256" key="5">
    <source>
        <dbReference type="ARBA" id="ARBA00022741"/>
    </source>
</evidence>
<dbReference type="InterPro" id="IPR017871">
    <property type="entry name" value="ABC_transporter-like_CS"/>
</dbReference>
<accession>A0A537J6G8</accession>
<evidence type="ECO:0000256" key="8">
    <source>
        <dbReference type="ARBA" id="ARBA00023136"/>
    </source>
</evidence>
<reference evidence="10 11" key="1">
    <citation type="journal article" date="2019" name="Nat. Microbiol.">
        <title>Mediterranean grassland soil C-N compound turnover is dependent on rainfall and depth, and is mediated by genomically divergent microorganisms.</title>
        <authorList>
            <person name="Diamond S."/>
            <person name="Andeer P.F."/>
            <person name="Li Z."/>
            <person name="Crits-Christoph A."/>
            <person name="Burstein D."/>
            <person name="Anantharaman K."/>
            <person name="Lane K.R."/>
            <person name="Thomas B.C."/>
            <person name="Pan C."/>
            <person name="Northen T.R."/>
            <person name="Banfield J.F."/>
        </authorList>
    </citation>
    <scope>NUCLEOTIDE SEQUENCE [LARGE SCALE GENOMIC DNA]</scope>
    <source>
        <strain evidence="10">NP_6</strain>
    </source>
</reference>
<sequence>MPDPLIVCNAVEFSYNVPSPLSPDARVLRGLSLAVHAGEHLAIIGPNGSGKSTLARHLNALLRPQRGTVLVRGMDTRDPAGVRMIRQTVGMVFQHPESQMVATIVEEDVAFGPENLGVPHTELRRRVREALETAGMWEARDRPPHLLSAGQKQRVAIAGVLAMQPECVVLDEATSMLDPRGRAEVAQVVLQLRRRGTAVVSLTHRMEEAAAADRVIVLDAGAVRSEGTPRQVFADPEALHAIGLDVPPAAALAGRMRRRFPAFPAGLLTVDEIVEAVAASLPARRDR</sequence>
<dbReference type="InterPro" id="IPR015856">
    <property type="entry name" value="ABC_transpr_CbiO/EcfA_su"/>
</dbReference>
<dbReference type="EMBL" id="VBAN01000352">
    <property type="protein sequence ID" value="TMI79148.1"/>
    <property type="molecule type" value="Genomic_DNA"/>
</dbReference>
<dbReference type="GO" id="GO:0005524">
    <property type="term" value="F:ATP binding"/>
    <property type="evidence" value="ECO:0007669"/>
    <property type="project" value="UniProtKB-KW"/>
</dbReference>
<dbReference type="PROSITE" id="PS50893">
    <property type="entry name" value="ABC_TRANSPORTER_2"/>
    <property type="match status" value="1"/>
</dbReference>
<evidence type="ECO:0000313" key="10">
    <source>
        <dbReference type="EMBL" id="TMI79148.1"/>
    </source>
</evidence>
<dbReference type="AlphaFoldDB" id="A0A537J6G8"/>
<dbReference type="GO" id="GO:0043190">
    <property type="term" value="C:ATP-binding cassette (ABC) transporter complex"/>
    <property type="evidence" value="ECO:0007669"/>
    <property type="project" value="TreeGrafter"/>
</dbReference>
<dbReference type="NCBIfam" id="TIGR04520">
    <property type="entry name" value="ECF_ATPase_1"/>
    <property type="match status" value="1"/>
</dbReference>
<dbReference type="SMART" id="SM00382">
    <property type="entry name" value="AAA"/>
    <property type="match status" value="1"/>
</dbReference>
<evidence type="ECO:0000256" key="4">
    <source>
        <dbReference type="ARBA" id="ARBA00022475"/>
    </source>
</evidence>
<keyword evidence="6" id="KW-0067">ATP-binding</keyword>
<dbReference type="PROSITE" id="PS00211">
    <property type="entry name" value="ABC_TRANSPORTER_1"/>
    <property type="match status" value="1"/>
</dbReference>
<organism evidence="10 11">
    <name type="scientific">Candidatus Segetimicrobium genomatis</name>
    <dbReference type="NCBI Taxonomy" id="2569760"/>
    <lineage>
        <taxon>Bacteria</taxon>
        <taxon>Bacillati</taxon>
        <taxon>Candidatus Sysuimicrobiota</taxon>
        <taxon>Candidatus Sysuimicrobiia</taxon>
        <taxon>Candidatus Sysuimicrobiales</taxon>
        <taxon>Candidatus Segetimicrobiaceae</taxon>
        <taxon>Candidatus Segetimicrobium</taxon>
    </lineage>
</organism>
<evidence type="ECO:0000256" key="1">
    <source>
        <dbReference type="ARBA" id="ARBA00004236"/>
    </source>
</evidence>
<dbReference type="GO" id="GO:0042626">
    <property type="term" value="F:ATPase-coupled transmembrane transporter activity"/>
    <property type="evidence" value="ECO:0007669"/>
    <property type="project" value="TreeGrafter"/>
</dbReference>
<dbReference type="PANTHER" id="PTHR43553">
    <property type="entry name" value="HEAVY METAL TRANSPORTER"/>
    <property type="match status" value="1"/>
</dbReference>
<dbReference type="FunFam" id="3.40.50.300:FF:000224">
    <property type="entry name" value="Energy-coupling factor transporter ATP-binding protein EcfA"/>
    <property type="match status" value="1"/>
</dbReference>
<dbReference type="Pfam" id="PF00005">
    <property type="entry name" value="ABC_tran"/>
    <property type="match status" value="1"/>
</dbReference>
<keyword evidence="5" id="KW-0547">Nucleotide-binding</keyword>
<comment type="caution">
    <text evidence="10">The sequence shown here is derived from an EMBL/GenBank/DDBJ whole genome shotgun (WGS) entry which is preliminary data.</text>
</comment>
<evidence type="ECO:0000256" key="6">
    <source>
        <dbReference type="ARBA" id="ARBA00022840"/>
    </source>
</evidence>
<evidence type="ECO:0000256" key="2">
    <source>
        <dbReference type="ARBA" id="ARBA00005417"/>
    </source>
</evidence>
<dbReference type="InterPro" id="IPR003439">
    <property type="entry name" value="ABC_transporter-like_ATP-bd"/>
</dbReference>
<keyword evidence="7" id="KW-1278">Translocase</keyword>
<comment type="similarity">
    <text evidence="2">Belongs to the ABC transporter superfamily.</text>
</comment>
<gene>
    <name evidence="10" type="ORF">E6H03_10810</name>
</gene>
<evidence type="ECO:0000256" key="3">
    <source>
        <dbReference type="ARBA" id="ARBA00022448"/>
    </source>
</evidence>
<keyword evidence="4" id="KW-1003">Cell membrane</keyword>
<feature type="domain" description="ABC transporter" evidence="9">
    <location>
        <begin position="11"/>
        <end position="245"/>
    </location>
</feature>
<dbReference type="InterPro" id="IPR027417">
    <property type="entry name" value="P-loop_NTPase"/>
</dbReference>